<organism evidence="3">
    <name type="scientific">Caldilineaceae bacterium SB0662_bin_9</name>
    <dbReference type="NCBI Taxonomy" id="2605258"/>
    <lineage>
        <taxon>Bacteria</taxon>
        <taxon>Bacillati</taxon>
        <taxon>Chloroflexota</taxon>
        <taxon>Caldilineae</taxon>
        <taxon>Caldilineales</taxon>
        <taxon>Caldilineaceae</taxon>
    </lineage>
</organism>
<dbReference type="InterPro" id="IPR020627">
    <property type="entry name" value="KhpA"/>
</dbReference>
<reference evidence="3" key="1">
    <citation type="submission" date="2019-09" db="EMBL/GenBank/DDBJ databases">
        <title>Characterisation of the sponge microbiome using genome-centric metagenomics.</title>
        <authorList>
            <person name="Engelberts J.P."/>
            <person name="Robbins S.J."/>
            <person name="De Goeij J.M."/>
            <person name="Aranda M."/>
            <person name="Bell S.C."/>
            <person name="Webster N.S."/>
        </authorList>
    </citation>
    <scope>NUCLEOTIDE SEQUENCE</scope>
    <source>
        <strain evidence="3">SB0662_bin_9</strain>
    </source>
</reference>
<evidence type="ECO:0000256" key="1">
    <source>
        <dbReference type="ARBA" id="ARBA00022490"/>
    </source>
</evidence>
<proteinExistence type="predicted"/>
<accession>A0A6B1DP95</accession>
<dbReference type="EMBL" id="VXPY01000009">
    <property type="protein sequence ID" value="MYD88931.1"/>
    <property type="molecule type" value="Genomic_DNA"/>
</dbReference>
<dbReference type="PANTHER" id="PTHR34654">
    <property type="entry name" value="UPF0109 PROTEIN SCO5592"/>
    <property type="match status" value="1"/>
</dbReference>
<dbReference type="InterPro" id="IPR015946">
    <property type="entry name" value="KH_dom-like_a/b"/>
</dbReference>
<evidence type="ECO:0000256" key="2">
    <source>
        <dbReference type="ARBA" id="ARBA00022884"/>
    </source>
</evidence>
<dbReference type="InterPro" id="IPR009019">
    <property type="entry name" value="KH_sf_prok-type"/>
</dbReference>
<keyword evidence="1" id="KW-0963">Cytoplasm</keyword>
<comment type="caution">
    <text evidence="3">The sequence shown here is derived from an EMBL/GenBank/DDBJ whole genome shotgun (WGS) entry which is preliminary data.</text>
</comment>
<protein>
    <submittedName>
        <fullName evidence="3">KH domain-containing protein</fullName>
    </submittedName>
</protein>
<dbReference type="PANTHER" id="PTHR34654:SF1">
    <property type="entry name" value="RNA-BINDING PROTEIN KHPA"/>
    <property type="match status" value="1"/>
</dbReference>
<name>A0A6B1DP95_9CHLR</name>
<dbReference type="SUPFAM" id="SSF54814">
    <property type="entry name" value="Prokaryotic type KH domain (KH-domain type II)"/>
    <property type="match status" value="1"/>
</dbReference>
<keyword evidence="2" id="KW-0694">RNA-binding</keyword>
<sequence>MSQHDMDSTIDRIGQLVTWIASTLAQHPDDVEVEAHQYDQDLEFNLLVHQEDMKFIIGRNGDNIRALRALVKASSTNPHAHVALHVDSWQEIGDGLTPTERGQDGQA</sequence>
<dbReference type="AlphaFoldDB" id="A0A6B1DP95"/>
<gene>
    <name evidence="3" type="ORF">F4Y08_01130</name>
</gene>
<dbReference type="GO" id="GO:0003723">
    <property type="term" value="F:RNA binding"/>
    <property type="evidence" value="ECO:0007669"/>
    <property type="project" value="UniProtKB-KW"/>
</dbReference>
<dbReference type="Gene3D" id="3.30.300.20">
    <property type="match status" value="1"/>
</dbReference>
<evidence type="ECO:0000313" key="3">
    <source>
        <dbReference type="EMBL" id="MYD88931.1"/>
    </source>
</evidence>
<dbReference type="Pfam" id="PF13083">
    <property type="entry name" value="KH_KhpA-B"/>
    <property type="match status" value="1"/>
</dbReference>